<feature type="signal peptide" evidence="1">
    <location>
        <begin position="1"/>
        <end position="30"/>
    </location>
</feature>
<feature type="chain" id="PRO_5015932424" evidence="1">
    <location>
        <begin position="31"/>
        <end position="95"/>
    </location>
</feature>
<dbReference type="EMBL" id="UESZ01000001">
    <property type="protein sequence ID" value="SSA33803.1"/>
    <property type="molecule type" value="Genomic_DNA"/>
</dbReference>
<evidence type="ECO:0000313" key="3">
    <source>
        <dbReference type="Proteomes" id="UP000250028"/>
    </source>
</evidence>
<keyword evidence="1" id="KW-0732">Signal</keyword>
<evidence type="ECO:0000313" key="2">
    <source>
        <dbReference type="EMBL" id="SSA33803.1"/>
    </source>
</evidence>
<name>A0A2Y9C161_9MICO</name>
<proteinExistence type="predicted"/>
<evidence type="ECO:0000256" key="1">
    <source>
        <dbReference type="SAM" id="SignalP"/>
    </source>
</evidence>
<gene>
    <name evidence="2" type="ORF">SAMN04489750_1099</name>
</gene>
<reference evidence="3" key="1">
    <citation type="submission" date="2016-10" db="EMBL/GenBank/DDBJ databases">
        <authorList>
            <person name="Varghese N."/>
            <person name="Submissions S."/>
        </authorList>
    </citation>
    <scope>NUCLEOTIDE SEQUENCE [LARGE SCALE GENOMIC DNA]</scope>
    <source>
        <strain evidence="3">DSM 22951</strain>
    </source>
</reference>
<dbReference type="Proteomes" id="UP000250028">
    <property type="component" value="Unassembled WGS sequence"/>
</dbReference>
<dbReference type="AlphaFoldDB" id="A0A2Y9C161"/>
<organism evidence="2 3">
    <name type="scientific">Branchiibius hedensis</name>
    <dbReference type="NCBI Taxonomy" id="672460"/>
    <lineage>
        <taxon>Bacteria</taxon>
        <taxon>Bacillati</taxon>
        <taxon>Actinomycetota</taxon>
        <taxon>Actinomycetes</taxon>
        <taxon>Micrococcales</taxon>
        <taxon>Dermacoccaceae</taxon>
        <taxon>Branchiibius</taxon>
    </lineage>
</organism>
<sequence>MPVSRRTLAVNTAWVAPVLFVGVVTPVASASSGPAPNSSANYFWDAESQDTYTRLEPAAGDLRFNYSTQISYQADPYVPPPDGACLEVTISSPNW</sequence>
<keyword evidence="3" id="KW-1185">Reference proteome</keyword>
<accession>A0A2Y9C161</accession>
<protein>
    <submittedName>
        <fullName evidence="2">Uncharacterized protein</fullName>
    </submittedName>
</protein>